<keyword evidence="3" id="KW-0696">RNA-directed RNA polymerase</keyword>
<keyword evidence="5" id="KW-0645">Protease</keyword>
<evidence type="ECO:0000313" key="21">
    <source>
        <dbReference type="Proteomes" id="UP000237242"/>
    </source>
</evidence>
<dbReference type="GO" id="GO:0005198">
    <property type="term" value="F:structural molecule activity"/>
    <property type="evidence" value="ECO:0007669"/>
    <property type="project" value="InterPro"/>
</dbReference>
<dbReference type="SUPFAM" id="SSF50494">
    <property type="entry name" value="Trypsin-like serine proteases"/>
    <property type="match status" value="1"/>
</dbReference>
<dbReference type="InterPro" id="IPR001205">
    <property type="entry name" value="RNA-dir_pol_C"/>
</dbReference>
<keyword evidence="15" id="KW-0693">Viral RNA replication</keyword>
<dbReference type="GO" id="GO:0003723">
    <property type="term" value="F:RNA binding"/>
    <property type="evidence" value="ECO:0007669"/>
    <property type="project" value="InterPro"/>
</dbReference>
<dbReference type="SUPFAM" id="SSF56672">
    <property type="entry name" value="DNA/RNA polymerases"/>
    <property type="match status" value="1"/>
</dbReference>
<keyword evidence="14" id="KW-0946">Virion</keyword>
<protein>
    <recommendedName>
        <fullName evidence="2">Genome polyprotein</fullName>
    </recommendedName>
</protein>
<dbReference type="SUPFAM" id="SSF88633">
    <property type="entry name" value="Positive stranded ssRNA viruses"/>
    <property type="match status" value="2"/>
</dbReference>
<keyword evidence="13" id="KW-0067">ATP-binding</keyword>
<dbReference type="InterPro" id="IPR044067">
    <property type="entry name" value="PCV_3C_PRO"/>
</dbReference>
<dbReference type="InterPro" id="IPR043502">
    <property type="entry name" value="DNA/RNA_pol_sf"/>
</dbReference>
<comment type="subcellular location">
    <subcellularLocation>
        <location evidence="1">Virion</location>
    </subcellularLocation>
</comment>
<dbReference type="InterPro" id="IPR000605">
    <property type="entry name" value="Helicase_SF3_ssDNA/RNA_vir"/>
</dbReference>
<dbReference type="GO" id="GO:0003724">
    <property type="term" value="F:RNA helicase activity"/>
    <property type="evidence" value="ECO:0007669"/>
    <property type="project" value="InterPro"/>
</dbReference>
<dbReference type="InterPro" id="IPR001676">
    <property type="entry name" value="Picornavirus_capsid"/>
</dbReference>
<keyword evidence="6" id="KW-0808">Transferase</keyword>
<dbReference type="GO" id="GO:0039694">
    <property type="term" value="P:viral RNA genome replication"/>
    <property type="evidence" value="ECO:0007669"/>
    <property type="project" value="InterPro"/>
</dbReference>
<evidence type="ECO:0000256" key="2">
    <source>
        <dbReference type="ARBA" id="ARBA00020107"/>
    </source>
</evidence>
<keyword evidence="16" id="KW-1133">Transmembrane helix</keyword>
<dbReference type="CDD" id="cd23169">
    <property type="entry name" value="ps-ssRNAv-Picornavirales"/>
    <property type="match status" value="1"/>
</dbReference>
<sequence>MSAPSKSTVRLVDGININDPTATALAAANGLWGDVENASTCMYNFFDVSDVERNPGESSKQLVTRIKKRASALLGVSRAHKDTEQVLSAERCQFKEFSEDEEIMATTFEPLKDRSEITPTAESKIDKTLESHRAKFNYMAVDSIRVAVTSLMHSGDSRECIMYLCDRRFKDPVLGAIALIGFTLPGMQTHVYKTGRMLAFSRKEAIAADRLQLFLYVKGAKLERNQNTPITVNVRTSLIFGSNAENLLKNEVQLDCESNLVDFMSQNQNLFGWLEAAQGGGYVPRTIRSATTHVSNPVLLDRWNNPTGSVSRRIASRAILAQAVDTQPEDGRETDVLGNDYSSKGLRIGRAQASIQNTFNDEKAYSLDNFVQDGPIVPVVANLESFMNGSSINKAMELISNQFTRPAYTDTFSWDSTDEVGSSIFQLELPGDVIGPQASSMYSDTMQRAFCFSNDFELNVLVTGNESYMGAIKVVVDQLRRFHEAKQDDARVFHSMPGKTILAKDSDGAKMTVEFMSIHKAVSAHDKNSHNALSRVECRVLAPLTHISLPSPSLSVTIQVFVKNVNANYMMWRSIETTFPMAQASLPSSVGDNFGRKRDSQDCFMNAGQIAGIITERAFLGTALITQETPARMEIAEFALHPMSCRNVDGTLLLSQLAALSAMFSFWRGSLIVTFEINSSASTRGKLVVSVTPKGGVALGSVTTAHHGYGAEFDLGTSSTRSFTMPFASTDEWEAIGDEGIMSAFEDIWDCPVAHLIVLHPITSIAEITPSVDIRCYLEPGPDFQLRGRRHIGLRTSARPLSLAMAQSSQVLDKVDFSLMATVSIDATEESVIIAVPCAPWYSKEEVDYTLLQNPLHWASRMFTLWRGDLEFRFVIKEEALGDGWQNPISVWHNPNAELGKCKIATLSNKKISKETFYGKKISLAQLRSVEIEATDDRRFSWRLCKIFDTTKQETNSSATTVVDYTGHPPLSSQTGTICMKFPKNSVKAKVKIYSKPGSNFEFKHIGGVPSLQVSQMVKYKKPFQTSTINPVFVSPSDSKALKELGFKPKPTPILKEKSTLATGKAQGIRSALFNSISLWGGVDEESRELEKLVVSEGGSPLPIEESESWAKRKLTEIVSNISAKLVEAATSILSNAATRAISNLFDSMLGKVKSVLQGLIDGISSAFKQCLSDPKCMCIIGISISAVMGFSTLKFIENVVPDSLGTFKALMMVSITSISAIYWPQAAISIVSQYEKQFGDIENYCKTIYQHIFLGSTETGTNSATPAEASAIVSEDLATGKAQAGGRPYLELAGLLAYIKLCVSLCKAMNVSFMEPFSTSNLEKQCRSISGISMGVKTLSDFKDYIYRLIVGGITPTSSYVKISAVVGFDIREWFEEVERMTLQETRYTQMGSEEKIKEVRTLYDKGVDVMGKLTMVDSPHLSRVCERSYKLCKELLDETHRCKGASSVRVDPFHVSLYGAPGVGKSFIMGKLLNDVLDILGKPKADRCYSKTPNEEYWSGYIGQTAIKCDDLGQDLSKGFSPTYNQIIQMKTNNCFIVPMADLANKGRTFTSKYIFSTTNVPGCGTKHGLADPGAFMRRRNLFVKVETEGEMVAGGVRHMRFTLLNPLNPDERVMKYPARMSYVDFLCVCVAEARVYLQTQEIVLKTLSESEKDPQEPTSDIVDILQEFGGGIIGDILEKRKEMLLECGVIDPPPPCDLADGKAQGSLAFSTDAFGEPMKPPFVGIFGELRDQFSKATKTAMSDKLLTTFGVNLVSGDLGVFGFEDQYGLNQHSDNLVMHSFFNFIFSKGVLYKSEDDFLKHLDTLTRMQVNRLVNEVQVNIVNDKRVLHFSNDYDREAFAELCMSGRLVFHLVLAVRAARKGKIQTLREKWFQWFETARTLSSNIPEELPSVIKMMLVLATSVGSLYLAFKGLSGIGSAILGLFCKNVTKEEDYEIISLSTLMGQARGGRNFITSGDELTTRLSRVMSRAALATGRAQGGRRPADTCEILSSRQGSIMNMAAGLHMVATDIGGGFLMCPLHIFAGAEKDDIYKFHNGADYYFAFDPSDVAQLSEYDACVIQTHSIPMRSSITNIFSNENQLDMLVDMDSHFVCGPWKLPGDGGYISEVTTARRVASFKYFMDDKLYMMVNGWSSPFKTEEGQCGSCMVSLSEKLDGKVFCMLVAGTYDNLTGQYVSTYVPVTVNMMRKAISGITTLQAGDCQGTICDSPVSEVVFSTLKMDELLSSTPTPSGNLGVFKPNDRMGLIEVVGRIFPNTTPKAICRSTIIPSLIQRFMPRKPLTEPAILSPLDGRLGECRYDPMIEGIKKYQDQAKPIRGNWRKRIIDSMREQMEDWETFMVRENYDTLDLPMHTIINGISGIEYYEPLNMSTSEGYPLILSRPSDAHGKEYLFEICEDGSRAIKSAKLNANYEAYGSSLSSGEPFPLISIECPKDERRALDKIYDKPKTRLFSILPVEFNMHARRLFLDFNVFVMANRHKRGIMVGINPHSREWSDLAISLASFSPYGFNGDFANFDGMFHPTSFDMVAELANIFYGGFQSDERTSLTKALTNRFSLVKGGVLRISGGGPSGFPMTVIFNSFINLFYLQSAWIMLASQNGRSDISCPSNFPSFVRACVYGDDNIVAIKNEVLPWYNLQTVSKILKDYFGVTMTDGAKNCAENAQPYGKILDFDFLKRNFRPDELIPSLFHAPLHKRSIEEQVYWIREGGDSLALLEANIENAMYEAHHHGREYYNELKQQVKEAMHKAGYTNFVAPTFLMCRQRWLHQDLGEVSTSSLPAHVGLLKEAFKNNLTTELDECDIFAHFEEIQNANGGITRHGPLQKIMPGVFIGPTGVFERRFGIGLFNLVCDNSLSRGQTRYGVKHGIMSLQKPDFSYISDSLPSIMCESFKIICLDPVGGELAISTALCLAHAAGIIRTNAFCRPMRLYVNQWKHVLQAYFRIKDTHVGKEWEVCSRDIPKINIGCSRTTAVGSKYLTVDGQLPLEIKALANLQTVKVARHIAYFDDEEDIIVD</sequence>
<dbReference type="GO" id="GO:0019028">
    <property type="term" value="C:viral capsid"/>
    <property type="evidence" value="ECO:0007669"/>
    <property type="project" value="UniProtKB-KW"/>
</dbReference>
<name>B6UIR8_9SECO</name>
<dbReference type="EMBL" id="EU980442">
    <property type="protein sequence ID" value="ACJ04421.1"/>
    <property type="molecule type" value="Genomic_RNA"/>
</dbReference>
<dbReference type="InterPro" id="IPR033703">
    <property type="entry name" value="Rhv-like"/>
</dbReference>
<evidence type="ECO:0000256" key="10">
    <source>
        <dbReference type="ARBA" id="ARBA00022801"/>
    </source>
</evidence>
<dbReference type="GeneID" id="37616502"/>
<dbReference type="Gene3D" id="2.60.120.20">
    <property type="match status" value="3"/>
</dbReference>
<keyword evidence="4" id="KW-0167">Capsid protein</keyword>
<dbReference type="RefSeq" id="YP_009505619.1">
    <property type="nucleotide sequence ID" value="NC_038320.1"/>
</dbReference>
<evidence type="ECO:0000259" key="19">
    <source>
        <dbReference type="PROSITE" id="PS51874"/>
    </source>
</evidence>
<evidence type="ECO:0000256" key="5">
    <source>
        <dbReference type="ARBA" id="ARBA00022670"/>
    </source>
</evidence>
<keyword evidence="21" id="KW-1185">Reference proteome</keyword>
<evidence type="ECO:0000259" key="17">
    <source>
        <dbReference type="PROSITE" id="PS50507"/>
    </source>
</evidence>
<evidence type="ECO:0000313" key="20">
    <source>
        <dbReference type="EMBL" id="ACJ04421.1"/>
    </source>
</evidence>
<evidence type="ECO:0000256" key="6">
    <source>
        <dbReference type="ARBA" id="ARBA00022679"/>
    </source>
</evidence>
<dbReference type="Pfam" id="PF00680">
    <property type="entry name" value="RdRP_1"/>
    <property type="match status" value="1"/>
</dbReference>
<dbReference type="CDD" id="cd00205">
    <property type="entry name" value="rhv_like"/>
    <property type="match status" value="1"/>
</dbReference>
<evidence type="ECO:0000256" key="13">
    <source>
        <dbReference type="ARBA" id="ARBA00022840"/>
    </source>
</evidence>
<keyword evidence="8" id="KW-0548">Nucleotidyltransferase</keyword>
<dbReference type="Pfam" id="PF00073">
    <property type="entry name" value="Rhv"/>
    <property type="match status" value="1"/>
</dbReference>
<evidence type="ECO:0000256" key="4">
    <source>
        <dbReference type="ARBA" id="ARBA00022561"/>
    </source>
</evidence>
<dbReference type="GO" id="GO:0006508">
    <property type="term" value="P:proteolysis"/>
    <property type="evidence" value="ECO:0007669"/>
    <property type="project" value="UniProtKB-KW"/>
</dbReference>
<dbReference type="InterPro" id="IPR043128">
    <property type="entry name" value="Rev_trsase/Diguanyl_cyclase"/>
</dbReference>
<dbReference type="Pfam" id="PF00910">
    <property type="entry name" value="RNA_helicase"/>
    <property type="match status" value="1"/>
</dbReference>
<evidence type="ECO:0000256" key="3">
    <source>
        <dbReference type="ARBA" id="ARBA00022484"/>
    </source>
</evidence>
<evidence type="ECO:0000256" key="15">
    <source>
        <dbReference type="ARBA" id="ARBA00022953"/>
    </source>
</evidence>
<feature type="domain" description="RdRp catalytic" evidence="17">
    <location>
        <begin position="2507"/>
        <end position="2636"/>
    </location>
</feature>
<dbReference type="GO" id="GO:0006351">
    <property type="term" value="P:DNA-templated transcription"/>
    <property type="evidence" value="ECO:0007669"/>
    <property type="project" value="InterPro"/>
</dbReference>
<reference evidence="20 21" key="1">
    <citation type="journal article" date="2008" name="Arch. Virol.">
        <title>Complete nucleotide sequence of an isolate of the Anthriscus strain of Parsnip yellow fleck virus.</title>
        <authorList>
            <person name="Menzel W."/>
            <person name="Vetten H.J."/>
        </authorList>
    </citation>
    <scope>NUCLEOTIDE SEQUENCE [LARGE SCALE GENOMIC DNA]</scope>
    <source>
        <strain evidence="20 21">Anthriscus</strain>
    </source>
</reference>
<dbReference type="Proteomes" id="UP000237242">
    <property type="component" value="Segment"/>
</dbReference>
<feature type="domain" description="SF3 helicase" evidence="18">
    <location>
        <begin position="1435"/>
        <end position="1601"/>
    </location>
</feature>
<dbReference type="InterPro" id="IPR007094">
    <property type="entry name" value="RNA-dir_pol_PSvirus"/>
</dbReference>
<keyword evidence="11" id="KW-0347">Helicase</keyword>
<keyword evidence="16" id="KW-0472">Membrane</keyword>
<dbReference type="PROSITE" id="PS51218">
    <property type="entry name" value="SF3_HELICASE_2"/>
    <property type="match status" value="1"/>
</dbReference>
<evidence type="ECO:0000256" key="11">
    <source>
        <dbReference type="ARBA" id="ARBA00022806"/>
    </source>
</evidence>
<keyword evidence="7" id="KW-0812">Transmembrane</keyword>
<accession>B6UIR8</accession>
<evidence type="ECO:0000256" key="8">
    <source>
        <dbReference type="ARBA" id="ARBA00022695"/>
    </source>
</evidence>
<evidence type="ECO:0000256" key="9">
    <source>
        <dbReference type="ARBA" id="ARBA00022741"/>
    </source>
</evidence>
<evidence type="ECO:0000256" key="1">
    <source>
        <dbReference type="ARBA" id="ARBA00004328"/>
    </source>
</evidence>
<dbReference type="Gene3D" id="1.20.960.20">
    <property type="match status" value="1"/>
</dbReference>
<evidence type="ECO:0000256" key="7">
    <source>
        <dbReference type="ARBA" id="ARBA00022692"/>
    </source>
</evidence>
<dbReference type="KEGG" id="vg:37616502"/>
<dbReference type="GO" id="GO:0004197">
    <property type="term" value="F:cysteine-type endopeptidase activity"/>
    <property type="evidence" value="ECO:0007669"/>
    <property type="project" value="InterPro"/>
</dbReference>
<dbReference type="PROSITE" id="PS50507">
    <property type="entry name" value="RDRP_SSRNA_POS"/>
    <property type="match status" value="1"/>
</dbReference>
<dbReference type="InterPro" id="IPR009003">
    <property type="entry name" value="Peptidase_S1_PA"/>
</dbReference>
<evidence type="ECO:0000259" key="18">
    <source>
        <dbReference type="PROSITE" id="PS51218"/>
    </source>
</evidence>
<dbReference type="GO" id="GO:0003968">
    <property type="term" value="F:RNA-directed RNA polymerase activity"/>
    <property type="evidence" value="ECO:0007669"/>
    <property type="project" value="UniProtKB-KW"/>
</dbReference>
<feature type="domain" description="Peptidase C3" evidence="19">
    <location>
        <begin position="1982"/>
        <end position="2189"/>
    </location>
</feature>
<dbReference type="InterPro" id="IPR014759">
    <property type="entry name" value="Helicase_SF3_ssRNA_vir"/>
</dbReference>
<dbReference type="Gene3D" id="3.30.70.270">
    <property type="match status" value="1"/>
</dbReference>
<keyword evidence="12" id="KW-0788">Thiol protease</keyword>
<keyword evidence="9" id="KW-0547">Nucleotide-binding</keyword>
<dbReference type="PROSITE" id="PS51874">
    <property type="entry name" value="PCV_3C_PRO"/>
    <property type="match status" value="1"/>
</dbReference>
<proteinExistence type="predicted"/>
<dbReference type="InterPro" id="IPR029053">
    <property type="entry name" value="Viral_coat"/>
</dbReference>
<keyword evidence="10" id="KW-0378">Hydrolase</keyword>
<evidence type="ECO:0000256" key="12">
    <source>
        <dbReference type="ARBA" id="ARBA00022807"/>
    </source>
</evidence>
<evidence type="ECO:0000256" key="16">
    <source>
        <dbReference type="ARBA" id="ARBA00022989"/>
    </source>
</evidence>
<evidence type="ECO:0000256" key="14">
    <source>
        <dbReference type="ARBA" id="ARBA00022844"/>
    </source>
</evidence>
<dbReference type="GO" id="GO:0005524">
    <property type="term" value="F:ATP binding"/>
    <property type="evidence" value="ECO:0007669"/>
    <property type="project" value="UniProtKB-KW"/>
</dbReference>
<organism evidence="20 21">
    <name type="scientific">Carrot necrotic dieback virus</name>
    <dbReference type="NCBI Taxonomy" id="680112"/>
    <lineage>
        <taxon>Viruses</taxon>
        <taxon>Riboviria</taxon>
        <taxon>Orthornavirae</taxon>
        <taxon>Pisuviricota</taxon>
        <taxon>Pisoniviricetes</taxon>
        <taxon>Picornavirales</taxon>
        <taxon>Secoviridae</taxon>
        <taxon>Sequivirus</taxon>
        <taxon>Sequivirus carotae</taxon>
    </lineage>
</organism>